<reference evidence="2" key="1">
    <citation type="journal article" date="2021" name="Sci. Adv.">
        <title>The American lobster genome reveals insights on longevity, neural, and immune adaptations.</title>
        <authorList>
            <person name="Polinski J.M."/>
            <person name="Zimin A.V."/>
            <person name="Clark K.F."/>
            <person name="Kohn A.B."/>
            <person name="Sadowski N."/>
            <person name="Timp W."/>
            <person name="Ptitsyn A."/>
            <person name="Khanna P."/>
            <person name="Romanova D.Y."/>
            <person name="Williams P."/>
            <person name="Greenwood S.J."/>
            <person name="Moroz L.L."/>
            <person name="Walt D.R."/>
            <person name="Bodnar A.G."/>
        </authorList>
    </citation>
    <scope>NUCLEOTIDE SEQUENCE</scope>
    <source>
        <strain evidence="2">GMGI-L3</strain>
    </source>
</reference>
<sequence length="128" mass="13818">MGDGKMLKTIAEEFDVVSSEAKAGSIGEGWEVVREEVALEMGCPWAGTCMWSDSICLEPVPHGPEVPVLIPPDVLQSVSSESDRDSSSGNGSDVYQHEDISDVPEVFTQSELVDLVKDLNLPKELAEL</sequence>
<protein>
    <submittedName>
        <fullName evidence="2">Uncharacterized protein</fullName>
    </submittedName>
</protein>
<evidence type="ECO:0000313" key="3">
    <source>
        <dbReference type="Proteomes" id="UP000747542"/>
    </source>
</evidence>
<dbReference type="Proteomes" id="UP000747542">
    <property type="component" value="Unassembled WGS sequence"/>
</dbReference>
<name>A0A8J5MN24_HOMAM</name>
<proteinExistence type="predicted"/>
<keyword evidence="3" id="KW-1185">Reference proteome</keyword>
<comment type="caution">
    <text evidence="2">The sequence shown here is derived from an EMBL/GenBank/DDBJ whole genome shotgun (WGS) entry which is preliminary data.</text>
</comment>
<dbReference type="AlphaFoldDB" id="A0A8J5MN24"/>
<evidence type="ECO:0000313" key="2">
    <source>
        <dbReference type="EMBL" id="KAG7157491.1"/>
    </source>
</evidence>
<evidence type="ECO:0000256" key="1">
    <source>
        <dbReference type="SAM" id="MobiDB-lite"/>
    </source>
</evidence>
<accession>A0A8J5MN24</accession>
<gene>
    <name evidence="2" type="ORF">Hamer_G005934</name>
</gene>
<dbReference type="EMBL" id="JAHLQT010037514">
    <property type="protein sequence ID" value="KAG7157491.1"/>
    <property type="molecule type" value="Genomic_DNA"/>
</dbReference>
<feature type="region of interest" description="Disordered" evidence="1">
    <location>
        <begin position="75"/>
        <end position="100"/>
    </location>
</feature>
<organism evidence="2 3">
    <name type="scientific">Homarus americanus</name>
    <name type="common">American lobster</name>
    <dbReference type="NCBI Taxonomy" id="6706"/>
    <lineage>
        <taxon>Eukaryota</taxon>
        <taxon>Metazoa</taxon>
        <taxon>Ecdysozoa</taxon>
        <taxon>Arthropoda</taxon>
        <taxon>Crustacea</taxon>
        <taxon>Multicrustacea</taxon>
        <taxon>Malacostraca</taxon>
        <taxon>Eumalacostraca</taxon>
        <taxon>Eucarida</taxon>
        <taxon>Decapoda</taxon>
        <taxon>Pleocyemata</taxon>
        <taxon>Astacidea</taxon>
        <taxon>Nephropoidea</taxon>
        <taxon>Nephropidae</taxon>
        <taxon>Homarus</taxon>
    </lineage>
</organism>